<feature type="transmembrane region" description="Helical" evidence="6">
    <location>
        <begin position="206"/>
        <end position="233"/>
    </location>
</feature>
<dbReference type="PANTHER" id="PTHR42718:SF1">
    <property type="entry name" value="LOW AFFINITY AMMONIUM TRANSPORTER"/>
    <property type="match status" value="1"/>
</dbReference>
<feature type="transmembrane region" description="Helical" evidence="6">
    <location>
        <begin position="443"/>
        <end position="464"/>
    </location>
</feature>
<dbReference type="AlphaFoldDB" id="G0V6N4"/>
<keyword evidence="3 6" id="KW-1133">Transmembrane helix</keyword>
<keyword evidence="2 6" id="KW-0812">Transmembrane</keyword>
<gene>
    <name evidence="8" type="primary">NCAS0A05720</name>
    <name evidence="8" type="ordered locus">NCAS_0A05720</name>
</gene>
<feature type="transmembrane region" description="Helical" evidence="6">
    <location>
        <begin position="413"/>
        <end position="431"/>
    </location>
</feature>
<keyword evidence="9" id="KW-1185">Reference proteome</keyword>
<dbReference type="GO" id="GO:0016020">
    <property type="term" value="C:membrane"/>
    <property type="evidence" value="ECO:0007669"/>
    <property type="project" value="UniProtKB-SubCell"/>
</dbReference>
<dbReference type="Gene3D" id="1.20.1250.20">
    <property type="entry name" value="MFS general substrate transporter like domains"/>
    <property type="match status" value="1"/>
</dbReference>
<reference key="2">
    <citation type="submission" date="2011-08" db="EMBL/GenBank/DDBJ databases">
        <title>Genome sequence of Naumovozyma castellii.</title>
        <authorList>
            <person name="Gordon J.L."/>
            <person name="Armisen D."/>
            <person name="Proux-Wera E."/>
            <person name="OhEigeartaigh S.S."/>
            <person name="Byrne K.P."/>
            <person name="Wolfe K.H."/>
        </authorList>
    </citation>
    <scope>NUCLEOTIDE SEQUENCE</scope>
    <source>
        <strain>Type strain:CBS 4309</strain>
    </source>
</reference>
<evidence type="ECO:0000256" key="6">
    <source>
        <dbReference type="SAM" id="Phobius"/>
    </source>
</evidence>
<dbReference type="HOGENOM" id="CLU_000960_27_4_1"/>
<name>G0V6N4_NAUCA</name>
<dbReference type="InterPro" id="IPR020846">
    <property type="entry name" value="MFS_dom"/>
</dbReference>
<feature type="region of interest" description="Disordered" evidence="5">
    <location>
        <begin position="1"/>
        <end position="63"/>
    </location>
</feature>
<evidence type="ECO:0000313" key="9">
    <source>
        <dbReference type="Proteomes" id="UP000001640"/>
    </source>
</evidence>
<dbReference type="PANTHER" id="PTHR42718">
    <property type="entry name" value="MAJOR FACILITATOR SUPERFAMILY MULTIDRUG TRANSPORTER MFSC"/>
    <property type="match status" value="1"/>
</dbReference>
<evidence type="ECO:0000259" key="7">
    <source>
        <dbReference type="PROSITE" id="PS50850"/>
    </source>
</evidence>
<reference evidence="8 9" key="1">
    <citation type="journal article" date="2011" name="Proc. Natl. Acad. Sci. U.S.A.">
        <title>Evolutionary erosion of yeast sex chromosomes by mating-type switching accidents.</title>
        <authorList>
            <person name="Gordon J.L."/>
            <person name="Armisen D."/>
            <person name="Proux-Wera E."/>
            <person name="Oheigeartaigh S.S."/>
            <person name="Byrne K.P."/>
            <person name="Wolfe K.H."/>
        </authorList>
    </citation>
    <scope>NUCLEOTIDE SEQUENCE [LARGE SCALE GENOMIC DNA]</scope>
    <source>
        <strain evidence="9">ATCC 76901 / BCRC 22586 / CBS 4309 / NBRC 1992 / NRRL Y-12630</strain>
    </source>
</reference>
<keyword evidence="4 6" id="KW-0472">Membrane</keyword>
<evidence type="ECO:0000256" key="4">
    <source>
        <dbReference type="ARBA" id="ARBA00023136"/>
    </source>
</evidence>
<dbReference type="Pfam" id="PF07690">
    <property type="entry name" value="MFS_1"/>
    <property type="match status" value="1"/>
</dbReference>
<dbReference type="RefSeq" id="XP_003673513.1">
    <property type="nucleotide sequence ID" value="XM_003673465.1"/>
</dbReference>
<evidence type="ECO:0000256" key="1">
    <source>
        <dbReference type="ARBA" id="ARBA00004141"/>
    </source>
</evidence>
<feature type="transmembrane region" description="Helical" evidence="6">
    <location>
        <begin position="515"/>
        <end position="539"/>
    </location>
</feature>
<feature type="domain" description="Major facilitator superfamily (MFS) profile" evidence="7">
    <location>
        <begin position="74"/>
        <end position="546"/>
    </location>
</feature>
<feature type="transmembrane region" description="Helical" evidence="6">
    <location>
        <begin position="143"/>
        <end position="164"/>
    </location>
</feature>
<dbReference type="EMBL" id="HE576752">
    <property type="protein sequence ID" value="CCC67130.1"/>
    <property type="molecule type" value="Genomic_DNA"/>
</dbReference>
<dbReference type="GO" id="GO:0022857">
    <property type="term" value="F:transmembrane transporter activity"/>
    <property type="evidence" value="ECO:0007669"/>
    <property type="project" value="InterPro"/>
</dbReference>
<evidence type="ECO:0000256" key="5">
    <source>
        <dbReference type="SAM" id="MobiDB-lite"/>
    </source>
</evidence>
<comment type="subcellular location">
    <subcellularLocation>
        <location evidence="1">Membrane</location>
        <topology evidence="1">Multi-pass membrane protein</topology>
    </subcellularLocation>
</comment>
<dbReference type="InterPro" id="IPR036259">
    <property type="entry name" value="MFS_trans_sf"/>
</dbReference>
<feature type="transmembrane region" description="Helical" evidence="6">
    <location>
        <begin position="311"/>
        <end position="329"/>
    </location>
</feature>
<feature type="compositionally biased region" description="Polar residues" evidence="5">
    <location>
        <begin position="17"/>
        <end position="59"/>
    </location>
</feature>
<dbReference type="PROSITE" id="PS50850">
    <property type="entry name" value="MFS"/>
    <property type="match status" value="1"/>
</dbReference>
<evidence type="ECO:0000313" key="8">
    <source>
        <dbReference type="EMBL" id="CCC67130.1"/>
    </source>
</evidence>
<dbReference type="OrthoDB" id="2130629at2759"/>
<proteinExistence type="predicted"/>
<dbReference type="InterPro" id="IPR011701">
    <property type="entry name" value="MFS"/>
</dbReference>
<feature type="transmembrane region" description="Helical" evidence="6">
    <location>
        <begin position="280"/>
        <end position="299"/>
    </location>
</feature>
<feature type="transmembrane region" description="Helical" evidence="6">
    <location>
        <begin position="114"/>
        <end position="131"/>
    </location>
</feature>
<dbReference type="Proteomes" id="UP000001640">
    <property type="component" value="Chromosome 1"/>
</dbReference>
<feature type="transmembrane region" description="Helical" evidence="6">
    <location>
        <begin position="170"/>
        <end position="194"/>
    </location>
</feature>
<feature type="transmembrane region" description="Helical" evidence="6">
    <location>
        <begin position="239"/>
        <end position="259"/>
    </location>
</feature>
<dbReference type="InParanoid" id="G0V6N4"/>
<dbReference type="SUPFAM" id="SSF103473">
    <property type="entry name" value="MFS general substrate transporter"/>
    <property type="match status" value="1"/>
</dbReference>
<accession>G0V6N4</accession>
<sequence>MVAASSSTSTTDRTLKIQDTGNTDHYLPSNSTASSLHSQRTKEQCSNLQPAQAQDQLESMNPPPGPSRLRECMFIVIIASSQFISLAAASQAILQMDAITAWFQLPADRSLEAGWANAAFAITCGTFIIPAGKLCDLIGSKTVFIFGYAWYTLWSLLVGISRYAPKGQATFFFFGRGCQGIGAAALFPSSLALLGKYYPPSCKKNIVFSLYGFCVPLGVVVGGVFSAIFTQLAHWSWNYWSMAIVSAFFTLISCFYIPPDEIIKSEEQKKKRAWFHLPKFDYLGTFLYVASLLLFAVCWNQATGFKFKSVQVYVTLIVSLVCFVAMVIVEFYVDDPIIPARKIHPQTIKALLVVFFSYLSFTIWLFYLWKYFTVVRNDTVLLGAAKFVPLSIAGFIAALFSILLISTAVPVQIRLLAGACSFLLAHILFITLSRTESYWARPFLTIIIISIGLDISFPSATLLLSNGVPQELRGISAALVGTALNYGTGIGPPIAQTIIGYQCDKCMASGDMDQFVKAIHIAAAVGIGASGIAVVVGLYGTVTEYSWETHSYSKRCVEPYDDE</sequence>
<feature type="transmembrane region" description="Helical" evidence="6">
    <location>
        <begin position="350"/>
        <end position="367"/>
    </location>
</feature>
<dbReference type="eggNOG" id="KOG0254">
    <property type="taxonomic scope" value="Eukaryota"/>
</dbReference>
<feature type="compositionally biased region" description="Low complexity" evidence="5">
    <location>
        <begin position="1"/>
        <end position="11"/>
    </location>
</feature>
<evidence type="ECO:0000256" key="2">
    <source>
        <dbReference type="ARBA" id="ARBA00022692"/>
    </source>
</evidence>
<organism evidence="8 9">
    <name type="scientific">Naumovozyma castellii</name>
    <name type="common">Yeast</name>
    <name type="synonym">Saccharomyces castellii</name>
    <dbReference type="NCBI Taxonomy" id="27288"/>
    <lineage>
        <taxon>Eukaryota</taxon>
        <taxon>Fungi</taxon>
        <taxon>Dikarya</taxon>
        <taxon>Ascomycota</taxon>
        <taxon>Saccharomycotina</taxon>
        <taxon>Saccharomycetes</taxon>
        <taxon>Saccharomycetales</taxon>
        <taxon>Saccharomycetaceae</taxon>
        <taxon>Naumovozyma</taxon>
    </lineage>
</organism>
<dbReference type="KEGG" id="ncs:NCAS_0A05720"/>
<feature type="transmembrane region" description="Helical" evidence="6">
    <location>
        <begin position="72"/>
        <end position="94"/>
    </location>
</feature>
<dbReference type="GeneID" id="96900611"/>
<dbReference type="OMA" id="RIPYPML"/>
<protein>
    <recommendedName>
        <fullName evidence="7">Major facilitator superfamily (MFS) profile domain-containing protein</fullName>
    </recommendedName>
</protein>
<evidence type="ECO:0000256" key="3">
    <source>
        <dbReference type="ARBA" id="ARBA00022989"/>
    </source>
</evidence>
<feature type="transmembrane region" description="Helical" evidence="6">
    <location>
        <begin position="387"/>
        <end position="406"/>
    </location>
</feature>